<dbReference type="RefSeq" id="WP_343332300.1">
    <property type="nucleotide sequence ID" value="NZ_JAPOHD010000012.1"/>
</dbReference>
<feature type="chain" id="PRO_5040853998" description="Type IX secretion system membrane protein PorP/SprF" evidence="1">
    <location>
        <begin position="24"/>
        <end position="353"/>
    </location>
</feature>
<keyword evidence="3" id="KW-1185">Reference proteome</keyword>
<accession>A0A9X3J524</accession>
<dbReference type="EMBL" id="JAPOHD010000012">
    <property type="protein sequence ID" value="MCY1719968.1"/>
    <property type="molecule type" value="Genomic_DNA"/>
</dbReference>
<comment type="caution">
    <text evidence="2">The sequence shown here is derived from an EMBL/GenBank/DDBJ whole genome shotgun (WGS) entry which is preliminary data.</text>
</comment>
<evidence type="ECO:0000256" key="1">
    <source>
        <dbReference type="SAM" id="SignalP"/>
    </source>
</evidence>
<protein>
    <recommendedName>
        <fullName evidence="4">Type IX secretion system membrane protein PorP/SprF</fullName>
    </recommendedName>
</protein>
<dbReference type="Proteomes" id="UP001145087">
    <property type="component" value="Unassembled WGS sequence"/>
</dbReference>
<dbReference type="AlphaFoldDB" id="A0A9X3J524"/>
<evidence type="ECO:0000313" key="2">
    <source>
        <dbReference type="EMBL" id="MCY1719968.1"/>
    </source>
</evidence>
<proteinExistence type="predicted"/>
<reference evidence="2" key="1">
    <citation type="submission" date="2022-11" db="EMBL/GenBank/DDBJ databases">
        <title>Marilongibacter aestuarii gen. nov., sp. nov., isolated from tidal flat sediment.</title>
        <authorList>
            <person name="Jiayan W."/>
        </authorList>
    </citation>
    <scope>NUCLEOTIDE SEQUENCE</scope>
    <source>
        <strain evidence="2">Z1-6</strain>
    </source>
</reference>
<feature type="signal peptide" evidence="1">
    <location>
        <begin position="1"/>
        <end position="23"/>
    </location>
</feature>
<evidence type="ECO:0000313" key="3">
    <source>
        <dbReference type="Proteomes" id="UP001145087"/>
    </source>
</evidence>
<organism evidence="2 3">
    <name type="scientific">Draconibacterium aestuarii</name>
    <dbReference type="NCBI Taxonomy" id="2998507"/>
    <lineage>
        <taxon>Bacteria</taxon>
        <taxon>Pseudomonadati</taxon>
        <taxon>Bacteroidota</taxon>
        <taxon>Bacteroidia</taxon>
        <taxon>Marinilabiliales</taxon>
        <taxon>Prolixibacteraceae</taxon>
        <taxon>Draconibacterium</taxon>
    </lineage>
</organism>
<keyword evidence="1" id="KW-0732">Signal</keyword>
<evidence type="ECO:0008006" key="4">
    <source>
        <dbReference type="Google" id="ProtNLM"/>
    </source>
</evidence>
<sequence length="353" mass="39801">MNKYLAIFTITLIFGLFATRANGQGAVPHRNLNDVYQQYTDSLKRTPYRWHWPLMGAKLKKLGFDLPYPNGVMVNYAYSQQYLTLSDVHVGFDPNNLTPIDGFARFSKIQANVNAISVRYDFWLLPFVNFSILGGRINADTNVDLGLPFEASFVAHSQGTSLGWNVVAAAGMGPIVVNGDFTQVFTWTANTDKPSKTNVIGARLGHMIRFKNTPYRNFVVLAGGQYLKLNKASTGMADLEKVAGITPGDKARVSEQLDDWYFGLPGREQEILGGLYQGLDSWLNNTGGTNLHYTFNKKLHYPWSMTVGFNYQHNKRYQFTSMYSFLGSRNQFTFGVTYRFGFRGKNYLQGLTL</sequence>
<name>A0A9X3J524_9BACT</name>
<gene>
    <name evidence="2" type="ORF">OU798_06410</name>
</gene>